<accession>A0A1B7P598</accession>
<organism evidence="2 3">
    <name type="scientific">Emergomyces africanus</name>
    <dbReference type="NCBI Taxonomy" id="1955775"/>
    <lineage>
        <taxon>Eukaryota</taxon>
        <taxon>Fungi</taxon>
        <taxon>Dikarya</taxon>
        <taxon>Ascomycota</taxon>
        <taxon>Pezizomycotina</taxon>
        <taxon>Eurotiomycetes</taxon>
        <taxon>Eurotiomycetidae</taxon>
        <taxon>Onygenales</taxon>
        <taxon>Ajellomycetaceae</taxon>
        <taxon>Emergomyces</taxon>
    </lineage>
</organism>
<protein>
    <submittedName>
        <fullName evidence="2">Uncharacterized protein</fullName>
    </submittedName>
</protein>
<dbReference type="AlphaFoldDB" id="A0A1B7P598"/>
<evidence type="ECO:0000313" key="2">
    <source>
        <dbReference type="EMBL" id="OAX84190.1"/>
    </source>
</evidence>
<dbReference type="STRING" id="1658172.A0A1B7P598"/>
<comment type="caution">
    <text evidence="2">The sequence shown here is derived from an EMBL/GenBank/DDBJ whole genome shotgun (WGS) entry which is preliminary data.</text>
</comment>
<reference evidence="2 3" key="1">
    <citation type="submission" date="2015-07" db="EMBL/GenBank/DDBJ databases">
        <title>Emmonsia species relationships and genome sequence.</title>
        <authorList>
            <person name="Cuomo C.A."/>
            <person name="Schwartz I.S."/>
            <person name="Kenyon C."/>
            <person name="de Hoog G.S."/>
            <person name="Govender N.P."/>
            <person name="Botha A."/>
            <person name="Moreno L."/>
            <person name="de Vries M."/>
            <person name="Munoz J.F."/>
            <person name="Stielow J.B."/>
        </authorList>
    </citation>
    <scope>NUCLEOTIDE SEQUENCE [LARGE SCALE GENOMIC DNA]</scope>
    <source>
        <strain evidence="2 3">CBS 136260</strain>
    </source>
</reference>
<dbReference type="OrthoDB" id="2590500at2759"/>
<dbReference type="Proteomes" id="UP000091918">
    <property type="component" value="Unassembled WGS sequence"/>
</dbReference>
<feature type="compositionally biased region" description="Acidic residues" evidence="1">
    <location>
        <begin position="150"/>
        <end position="163"/>
    </location>
</feature>
<name>A0A1B7P598_9EURO</name>
<proteinExistence type="predicted"/>
<sequence>MFIGTEHVAAAAVDGAERRERDKGKKGKEVVLQEEHIKEADDVEEAMRQLVISDKSLEPEAIMDGMGQLAVQDDDGDADQATLAMERGDRAPHPQLVDVGRVGVNIFEKRFSSPEAAGGVQAPSLRPEDLYGGSIEGFEPRRQLGKARQEDDEEDDDDILATI</sequence>
<evidence type="ECO:0000313" key="3">
    <source>
        <dbReference type="Proteomes" id="UP000091918"/>
    </source>
</evidence>
<keyword evidence="3" id="KW-1185">Reference proteome</keyword>
<evidence type="ECO:0000256" key="1">
    <source>
        <dbReference type="SAM" id="MobiDB-lite"/>
    </source>
</evidence>
<gene>
    <name evidence="2" type="ORF">ACJ72_01441</name>
</gene>
<feature type="region of interest" description="Disordered" evidence="1">
    <location>
        <begin position="112"/>
        <end position="163"/>
    </location>
</feature>
<dbReference type="EMBL" id="LGUA01000097">
    <property type="protein sequence ID" value="OAX84190.1"/>
    <property type="molecule type" value="Genomic_DNA"/>
</dbReference>